<gene>
    <name evidence="2" type="ORF">HUJ06_029546</name>
</gene>
<protein>
    <submittedName>
        <fullName evidence="2">Uncharacterized protein</fullName>
    </submittedName>
</protein>
<evidence type="ECO:0000313" key="3">
    <source>
        <dbReference type="Proteomes" id="UP000607653"/>
    </source>
</evidence>
<keyword evidence="3" id="KW-1185">Reference proteome</keyword>
<feature type="compositionally biased region" description="Polar residues" evidence="1">
    <location>
        <begin position="13"/>
        <end position="25"/>
    </location>
</feature>
<reference evidence="2 3" key="1">
    <citation type="journal article" date="2020" name="Mol. Biol. Evol.">
        <title>Distinct Expression and Methylation Patterns for Genes with Different Fates following a Single Whole-Genome Duplication in Flowering Plants.</title>
        <authorList>
            <person name="Shi T."/>
            <person name="Rahmani R.S."/>
            <person name="Gugger P.F."/>
            <person name="Wang M."/>
            <person name="Li H."/>
            <person name="Zhang Y."/>
            <person name="Li Z."/>
            <person name="Wang Q."/>
            <person name="Van de Peer Y."/>
            <person name="Marchal K."/>
            <person name="Chen J."/>
        </authorList>
    </citation>
    <scope>NUCLEOTIDE SEQUENCE [LARGE SCALE GENOMIC DNA]</scope>
    <source>
        <tissue evidence="2">Leaf</tissue>
    </source>
</reference>
<sequence length="63" mass="6987">MHGSTRHALPQVDRSSSISINRGTHSHSIFKCNIRMMIIRCMDDKNKKNNDGGSGDEDDDGQA</sequence>
<dbReference type="Proteomes" id="UP000607653">
    <property type="component" value="Unassembled WGS sequence"/>
</dbReference>
<feature type="region of interest" description="Disordered" evidence="1">
    <location>
        <begin position="44"/>
        <end position="63"/>
    </location>
</feature>
<evidence type="ECO:0000256" key="1">
    <source>
        <dbReference type="SAM" id="MobiDB-lite"/>
    </source>
</evidence>
<evidence type="ECO:0000313" key="2">
    <source>
        <dbReference type="EMBL" id="DAD28078.1"/>
    </source>
</evidence>
<accession>A0A822YEY4</accession>
<comment type="caution">
    <text evidence="2">The sequence shown here is derived from an EMBL/GenBank/DDBJ whole genome shotgun (WGS) entry which is preliminary data.</text>
</comment>
<organism evidence="2 3">
    <name type="scientific">Nelumbo nucifera</name>
    <name type="common">Sacred lotus</name>
    <dbReference type="NCBI Taxonomy" id="4432"/>
    <lineage>
        <taxon>Eukaryota</taxon>
        <taxon>Viridiplantae</taxon>
        <taxon>Streptophyta</taxon>
        <taxon>Embryophyta</taxon>
        <taxon>Tracheophyta</taxon>
        <taxon>Spermatophyta</taxon>
        <taxon>Magnoliopsida</taxon>
        <taxon>Proteales</taxon>
        <taxon>Nelumbonaceae</taxon>
        <taxon>Nelumbo</taxon>
    </lineage>
</organism>
<feature type="region of interest" description="Disordered" evidence="1">
    <location>
        <begin position="1"/>
        <end position="25"/>
    </location>
</feature>
<dbReference type="AlphaFoldDB" id="A0A822YEY4"/>
<feature type="compositionally biased region" description="Acidic residues" evidence="1">
    <location>
        <begin position="54"/>
        <end position="63"/>
    </location>
</feature>
<proteinExistence type="predicted"/>
<name>A0A822YEY4_NELNU</name>
<dbReference type="EMBL" id="DUZY01000002">
    <property type="protein sequence ID" value="DAD28078.1"/>
    <property type="molecule type" value="Genomic_DNA"/>
</dbReference>